<name>A0A834X491_9FABA</name>
<protein>
    <submittedName>
        <fullName evidence="1">Uncharacterized protein</fullName>
    </submittedName>
</protein>
<organism evidence="1 2">
    <name type="scientific">Senna tora</name>
    <dbReference type="NCBI Taxonomy" id="362788"/>
    <lineage>
        <taxon>Eukaryota</taxon>
        <taxon>Viridiplantae</taxon>
        <taxon>Streptophyta</taxon>
        <taxon>Embryophyta</taxon>
        <taxon>Tracheophyta</taxon>
        <taxon>Spermatophyta</taxon>
        <taxon>Magnoliopsida</taxon>
        <taxon>eudicotyledons</taxon>
        <taxon>Gunneridae</taxon>
        <taxon>Pentapetalae</taxon>
        <taxon>rosids</taxon>
        <taxon>fabids</taxon>
        <taxon>Fabales</taxon>
        <taxon>Fabaceae</taxon>
        <taxon>Caesalpinioideae</taxon>
        <taxon>Cassia clade</taxon>
        <taxon>Senna</taxon>
    </lineage>
</organism>
<reference evidence="1" key="1">
    <citation type="submission" date="2020-09" db="EMBL/GenBank/DDBJ databases">
        <title>Genome-Enabled Discovery of Anthraquinone Biosynthesis in Senna tora.</title>
        <authorList>
            <person name="Kang S.-H."/>
            <person name="Pandey R.P."/>
            <person name="Lee C.-M."/>
            <person name="Sim J.-S."/>
            <person name="Jeong J.-T."/>
            <person name="Choi B.-S."/>
            <person name="Jung M."/>
            <person name="Ginzburg D."/>
            <person name="Zhao K."/>
            <person name="Won S.Y."/>
            <person name="Oh T.-J."/>
            <person name="Yu Y."/>
            <person name="Kim N.-H."/>
            <person name="Lee O.R."/>
            <person name="Lee T.-H."/>
            <person name="Bashyal P."/>
            <person name="Kim T.-S."/>
            <person name="Lee W.-H."/>
            <person name="Kawkins C."/>
            <person name="Kim C.-K."/>
            <person name="Kim J.S."/>
            <person name="Ahn B.O."/>
            <person name="Rhee S.Y."/>
            <person name="Sohng J.K."/>
        </authorList>
    </citation>
    <scope>NUCLEOTIDE SEQUENCE</scope>
    <source>
        <tissue evidence="1">Leaf</tissue>
    </source>
</reference>
<proteinExistence type="predicted"/>
<evidence type="ECO:0000313" key="2">
    <source>
        <dbReference type="Proteomes" id="UP000634136"/>
    </source>
</evidence>
<evidence type="ECO:0000313" key="1">
    <source>
        <dbReference type="EMBL" id="KAF7837978.1"/>
    </source>
</evidence>
<dbReference type="Proteomes" id="UP000634136">
    <property type="component" value="Unassembled WGS sequence"/>
</dbReference>
<gene>
    <name evidence="1" type="ORF">G2W53_006460</name>
</gene>
<accession>A0A834X491</accession>
<dbReference type="AlphaFoldDB" id="A0A834X491"/>
<keyword evidence="2" id="KW-1185">Reference proteome</keyword>
<sequence length="25" mass="2873">MDTTPEGNFQHAEIEVNLMIDRLQA</sequence>
<comment type="caution">
    <text evidence="1">The sequence shown here is derived from an EMBL/GenBank/DDBJ whole genome shotgun (WGS) entry which is preliminary data.</text>
</comment>
<dbReference type="EMBL" id="JAAIUW010000003">
    <property type="protein sequence ID" value="KAF7837978.1"/>
    <property type="molecule type" value="Genomic_DNA"/>
</dbReference>